<protein>
    <recommendedName>
        <fullName evidence="1">Type VI secretion system effector TseH-like domain-containing protein</fullName>
    </recommendedName>
</protein>
<evidence type="ECO:0000259" key="1">
    <source>
        <dbReference type="Pfam" id="PF25218"/>
    </source>
</evidence>
<comment type="caution">
    <text evidence="2">The sequence shown here is derived from an EMBL/GenBank/DDBJ whole genome shotgun (WGS) entry which is preliminary data.</text>
</comment>
<proteinExistence type="predicted"/>
<accession>A0A624AYQ6</accession>
<reference evidence="2" key="1">
    <citation type="submission" date="2018-07" db="EMBL/GenBank/DDBJ databases">
        <authorList>
            <consortium name="GenomeTrakr network: Whole genome sequencing for foodborne pathogen traceback"/>
        </authorList>
    </citation>
    <scope>NUCLEOTIDE SEQUENCE</scope>
    <source>
        <strain evidence="2">FDA00000044</strain>
    </source>
</reference>
<organism evidence="2">
    <name type="scientific">Salmonella montevideo</name>
    <dbReference type="NCBI Taxonomy" id="115981"/>
    <lineage>
        <taxon>Bacteria</taxon>
        <taxon>Pseudomonadati</taxon>
        <taxon>Pseudomonadota</taxon>
        <taxon>Gammaproteobacteria</taxon>
        <taxon>Enterobacterales</taxon>
        <taxon>Enterobacteriaceae</taxon>
        <taxon>Salmonella</taxon>
    </lineage>
</organism>
<feature type="domain" description="Type VI secretion system effector TseH-like" evidence="1">
    <location>
        <begin position="38"/>
        <end position="165"/>
    </location>
</feature>
<sequence>MGKATASSELKKDEDSVEIAYITGTEDYVIPVVFPDYMIGVGGYKVPYLGHAGVLLIKGSSGVTKYYEYGRYDLEDLGIVRNPGVANVKMKGGAIVVSSFKKMLRGLSVQSGQSGDISGTIFREENVYNKAISWLEGKKKDNTNKDRKPYTLYDNNCATFVDDLLEYLDLPSVISSYSTPIDYMDKLQWRGRDLTYKYKDDKLEVEY</sequence>
<dbReference type="AlphaFoldDB" id="A0A624AYQ6"/>
<dbReference type="InterPro" id="IPR057382">
    <property type="entry name" value="TseH"/>
</dbReference>
<name>A0A624AYQ6_SALMO</name>
<gene>
    <name evidence="2" type="ORF">AHQ27_01465</name>
</gene>
<dbReference type="Pfam" id="PF25218">
    <property type="entry name" value="TseH"/>
    <property type="match status" value="1"/>
</dbReference>
<evidence type="ECO:0000313" key="2">
    <source>
        <dbReference type="EMBL" id="ECZ5259602.1"/>
    </source>
</evidence>
<dbReference type="EMBL" id="AALGYR010000001">
    <property type="protein sequence ID" value="ECZ5259602.1"/>
    <property type="molecule type" value="Genomic_DNA"/>
</dbReference>